<organism evidence="1">
    <name type="scientific">Paramoeba aestuarina</name>
    <dbReference type="NCBI Taxonomy" id="180227"/>
    <lineage>
        <taxon>Eukaryota</taxon>
        <taxon>Amoebozoa</taxon>
        <taxon>Discosea</taxon>
        <taxon>Flabellinia</taxon>
        <taxon>Dactylopodida</taxon>
        <taxon>Paramoebidae</taxon>
        <taxon>Paramoeba</taxon>
    </lineage>
</organism>
<protein>
    <submittedName>
        <fullName evidence="1">Uncharacterized protein</fullName>
    </submittedName>
</protein>
<dbReference type="Gene3D" id="3.30.40.10">
    <property type="entry name" value="Zinc/RING finger domain, C3HC4 (zinc finger)"/>
    <property type="match status" value="1"/>
</dbReference>
<name>A0A7S4P6N0_9EUKA</name>
<dbReference type="EMBL" id="HBKR01030012">
    <property type="protein sequence ID" value="CAE2325100.1"/>
    <property type="molecule type" value="Transcribed_RNA"/>
</dbReference>
<dbReference type="AlphaFoldDB" id="A0A7S4P6N0"/>
<reference evidence="1" key="1">
    <citation type="submission" date="2021-01" db="EMBL/GenBank/DDBJ databases">
        <authorList>
            <person name="Corre E."/>
            <person name="Pelletier E."/>
            <person name="Niang G."/>
            <person name="Scheremetjew M."/>
            <person name="Finn R."/>
            <person name="Kale V."/>
            <person name="Holt S."/>
            <person name="Cochrane G."/>
            <person name="Meng A."/>
            <person name="Brown T."/>
            <person name="Cohen L."/>
        </authorList>
    </citation>
    <scope>NUCLEOTIDE SEQUENCE</scope>
    <source>
        <strain evidence="1">SoJaBio B1-5/56/2</strain>
    </source>
</reference>
<accession>A0A7S4P6N0</accession>
<gene>
    <name evidence="1" type="ORF">NAES01612_LOCUS19667</name>
</gene>
<evidence type="ECO:0000313" key="1">
    <source>
        <dbReference type="EMBL" id="CAE2325100.1"/>
    </source>
</evidence>
<dbReference type="InterPro" id="IPR013083">
    <property type="entry name" value="Znf_RING/FYVE/PHD"/>
</dbReference>
<proteinExistence type="predicted"/>
<sequence>MKLVTVEEFCVGCFDRLEGGEEVEVAVLCLPCGHLAICDECDYENMAAGLGRFFSRQLLENKIAEGQILSDAFLAEVLNKEQFMCCLRCTKSIKRKRVVALARLGPLSSEEIKH</sequence>